<keyword evidence="4 6" id="KW-0378">Hydrolase</keyword>
<dbReference type="InterPro" id="IPR033704">
    <property type="entry name" value="dUTPase_trimeric"/>
</dbReference>
<feature type="non-terminal residue" evidence="8">
    <location>
        <position position="175"/>
    </location>
</feature>
<dbReference type="Pfam" id="PF00692">
    <property type="entry name" value="dUTPase"/>
    <property type="match status" value="1"/>
</dbReference>
<comment type="pathway">
    <text evidence="1 6">Pyrimidine metabolism; dUMP biosynthesis; dUMP from dCTP (dUTP route): step 2/2.</text>
</comment>
<dbReference type="InterPro" id="IPR036157">
    <property type="entry name" value="dUTPase-like_sf"/>
</dbReference>
<dbReference type="OMA" id="LICARSG"/>
<gene>
    <name evidence="8" type="ORF">CONCODRAFT_39742</name>
</gene>
<protein>
    <recommendedName>
        <fullName evidence="6">Deoxyuridine 5'-triphosphate nucleotidohydrolase</fullName>
        <shortName evidence="6">dUTPase</shortName>
        <ecNumber evidence="6">3.6.1.23</ecNumber>
    </recommendedName>
    <alternativeName>
        <fullName evidence="6">dUTP pyrophosphatase</fullName>
    </alternativeName>
</protein>
<comment type="function">
    <text evidence="6">Involved in nucleotide metabolism via production of dUMP, the immediate precursor of thymidine nucleotides, and decreases the intracellular concentration of dUTP so that uracil cannot be incorporated into DNA.</text>
</comment>
<comment type="catalytic activity">
    <reaction evidence="6">
        <text>dUTP + H2O = dUMP + diphosphate + H(+)</text>
        <dbReference type="Rhea" id="RHEA:10248"/>
        <dbReference type="ChEBI" id="CHEBI:15377"/>
        <dbReference type="ChEBI" id="CHEBI:15378"/>
        <dbReference type="ChEBI" id="CHEBI:33019"/>
        <dbReference type="ChEBI" id="CHEBI:61555"/>
        <dbReference type="ChEBI" id="CHEBI:246422"/>
        <dbReference type="EC" id="3.6.1.23"/>
    </reaction>
</comment>
<dbReference type="GO" id="GO:0046081">
    <property type="term" value="P:dUTP catabolic process"/>
    <property type="evidence" value="ECO:0007669"/>
    <property type="project" value="UniProtKB-UniRule"/>
</dbReference>
<dbReference type="InterPro" id="IPR029054">
    <property type="entry name" value="dUTPase-like"/>
</dbReference>
<dbReference type="GO" id="GO:0004170">
    <property type="term" value="F:dUTP diphosphatase activity"/>
    <property type="evidence" value="ECO:0007669"/>
    <property type="project" value="UniProtKB-UniRule"/>
</dbReference>
<comment type="cofactor">
    <cofactor evidence="6">
        <name>Mg(2+)</name>
        <dbReference type="ChEBI" id="CHEBI:18420"/>
    </cofactor>
</comment>
<sequence>MKLSTLLEVSPKVKAEIIRKINPRSQEESLLVTNNSKLLVSKISDKATLPVRANNTDAGLDLAITDEVTLNPGQTKLLNTGLAIALPKGTAGKIVTRSSLALNKSIDIKAGLIDEGYTGEIKILVHNTGANKVKLNAKEYIAQLLIIKCERPEIELVRPENLPETRRANKGFGSS</sequence>
<keyword evidence="5 6" id="KW-0546">Nucleotide metabolism</keyword>
<evidence type="ECO:0000256" key="3">
    <source>
        <dbReference type="ARBA" id="ARBA00011233"/>
    </source>
</evidence>
<evidence type="ECO:0000313" key="8">
    <source>
        <dbReference type="EMBL" id="KXN70115.1"/>
    </source>
</evidence>
<dbReference type="InterPro" id="IPR008181">
    <property type="entry name" value="dUTPase"/>
</dbReference>
<dbReference type="PANTHER" id="PTHR11241:SF0">
    <property type="entry name" value="DEOXYURIDINE 5'-TRIPHOSPHATE NUCLEOTIDOHYDROLASE"/>
    <property type="match status" value="1"/>
</dbReference>
<comment type="subunit">
    <text evidence="3 6">Homotrimer.</text>
</comment>
<dbReference type="EC" id="3.6.1.23" evidence="6"/>
<accession>A0A137P533</accession>
<feature type="domain" description="dUTPase-like" evidence="7">
    <location>
        <begin position="46"/>
        <end position="175"/>
    </location>
</feature>
<evidence type="ECO:0000313" key="9">
    <source>
        <dbReference type="Proteomes" id="UP000070444"/>
    </source>
</evidence>
<dbReference type="Gene3D" id="2.70.40.10">
    <property type="match status" value="1"/>
</dbReference>
<keyword evidence="9" id="KW-1185">Reference proteome</keyword>
<dbReference type="EMBL" id="KQ964512">
    <property type="protein sequence ID" value="KXN70115.1"/>
    <property type="molecule type" value="Genomic_DNA"/>
</dbReference>
<dbReference type="OrthoDB" id="10261072at2759"/>
<dbReference type="GO" id="GO:0000287">
    <property type="term" value="F:magnesium ion binding"/>
    <property type="evidence" value="ECO:0007669"/>
    <property type="project" value="UniProtKB-UniRule"/>
</dbReference>
<keyword evidence="6" id="KW-0460">Magnesium</keyword>
<evidence type="ECO:0000256" key="5">
    <source>
        <dbReference type="ARBA" id="ARBA00023080"/>
    </source>
</evidence>
<dbReference type="SUPFAM" id="SSF51283">
    <property type="entry name" value="dUTPase-like"/>
    <property type="match status" value="1"/>
</dbReference>
<keyword evidence="6" id="KW-0479">Metal-binding</keyword>
<comment type="similarity">
    <text evidence="2 6">Belongs to the dUTPase family.</text>
</comment>
<dbReference type="GO" id="GO:0006226">
    <property type="term" value="P:dUMP biosynthetic process"/>
    <property type="evidence" value="ECO:0007669"/>
    <property type="project" value="UniProtKB-UniRule"/>
</dbReference>
<evidence type="ECO:0000259" key="7">
    <source>
        <dbReference type="Pfam" id="PF00692"/>
    </source>
</evidence>
<dbReference type="UniPathway" id="UPA00610">
    <property type="reaction ID" value="UER00666"/>
</dbReference>
<dbReference type="STRING" id="796925.A0A137P533"/>
<evidence type="ECO:0000256" key="4">
    <source>
        <dbReference type="ARBA" id="ARBA00022801"/>
    </source>
</evidence>
<dbReference type="PANTHER" id="PTHR11241">
    <property type="entry name" value="DEOXYURIDINE 5'-TRIPHOSPHATE NUCLEOTIDOHYDROLASE"/>
    <property type="match status" value="1"/>
</dbReference>
<dbReference type="NCBIfam" id="TIGR00576">
    <property type="entry name" value="dut"/>
    <property type="match status" value="1"/>
</dbReference>
<organism evidence="8 9">
    <name type="scientific">Conidiobolus coronatus (strain ATCC 28846 / CBS 209.66 / NRRL 28638)</name>
    <name type="common">Delacroixia coronata</name>
    <dbReference type="NCBI Taxonomy" id="796925"/>
    <lineage>
        <taxon>Eukaryota</taxon>
        <taxon>Fungi</taxon>
        <taxon>Fungi incertae sedis</taxon>
        <taxon>Zoopagomycota</taxon>
        <taxon>Entomophthoromycotina</taxon>
        <taxon>Entomophthoromycetes</taxon>
        <taxon>Entomophthorales</taxon>
        <taxon>Ancylistaceae</taxon>
        <taxon>Conidiobolus</taxon>
    </lineage>
</organism>
<proteinExistence type="inferred from homology"/>
<name>A0A137P533_CONC2</name>
<dbReference type="NCBIfam" id="NF001862">
    <property type="entry name" value="PRK00601.1"/>
    <property type="match status" value="1"/>
</dbReference>
<evidence type="ECO:0000256" key="6">
    <source>
        <dbReference type="RuleBase" id="RU367024"/>
    </source>
</evidence>
<evidence type="ECO:0000256" key="2">
    <source>
        <dbReference type="ARBA" id="ARBA00006581"/>
    </source>
</evidence>
<reference evidence="8 9" key="1">
    <citation type="journal article" date="2015" name="Genome Biol. Evol.">
        <title>Phylogenomic analyses indicate that early fungi evolved digesting cell walls of algal ancestors of land plants.</title>
        <authorList>
            <person name="Chang Y."/>
            <person name="Wang S."/>
            <person name="Sekimoto S."/>
            <person name="Aerts A.L."/>
            <person name="Choi C."/>
            <person name="Clum A."/>
            <person name="LaButti K.M."/>
            <person name="Lindquist E.A."/>
            <person name="Yee Ngan C."/>
            <person name="Ohm R.A."/>
            <person name="Salamov A.A."/>
            <person name="Grigoriev I.V."/>
            <person name="Spatafora J.W."/>
            <person name="Berbee M.L."/>
        </authorList>
    </citation>
    <scope>NUCLEOTIDE SEQUENCE [LARGE SCALE GENOMIC DNA]</scope>
    <source>
        <strain evidence="8 9">NRRL 28638</strain>
    </source>
</reference>
<dbReference type="CDD" id="cd07557">
    <property type="entry name" value="trimeric_dUTPase"/>
    <property type="match status" value="1"/>
</dbReference>
<evidence type="ECO:0000256" key="1">
    <source>
        <dbReference type="ARBA" id="ARBA00005142"/>
    </source>
</evidence>
<dbReference type="Proteomes" id="UP000070444">
    <property type="component" value="Unassembled WGS sequence"/>
</dbReference>
<dbReference type="AlphaFoldDB" id="A0A137P533"/>